<comment type="caution">
    <text evidence="1">The sequence shown here is derived from an EMBL/GenBank/DDBJ whole genome shotgun (WGS) entry which is preliminary data.</text>
</comment>
<dbReference type="Proteomes" id="UP000499080">
    <property type="component" value="Unassembled WGS sequence"/>
</dbReference>
<accession>A0A4Y2GZM9</accession>
<proteinExistence type="predicted"/>
<keyword evidence="2" id="KW-1185">Reference proteome</keyword>
<protein>
    <submittedName>
        <fullName evidence="1">Uncharacterized protein</fullName>
    </submittedName>
</protein>
<sequence length="101" mass="11286">MPKCESVSNFDFTQAKKEFKNAEGVMPYNTAFASILGAASEGNLNLDVHHRSNPFGGLLSRPVPFSSHKIWRVIPRSDCADRPTDNPYPRLLCFLFLISPC</sequence>
<dbReference type="AlphaFoldDB" id="A0A4Y2GZM9"/>
<name>A0A4Y2GZM9_ARAVE</name>
<reference evidence="1 2" key="1">
    <citation type="journal article" date="2019" name="Sci. Rep.">
        <title>Orb-weaving spider Araneus ventricosus genome elucidates the spidroin gene catalogue.</title>
        <authorList>
            <person name="Kono N."/>
            <person name="Nakamura H."/>
            <person name="Ohtoshi R."/>
            <person name="Moran D.A.P."/>
            <person name="Shinohara A."/>
            <person name="Yoshida Y."/>
            <person name="Fujiwara M."/>
            <person name="Mori M."/>
            <person name="Tomita M."/>
            <person name="Arakawa K."/>
        </authorList>
    </citation>
    <scope>NUCLEOTIDE SEQUENCE [LARGE SCALE GENOMIC DNA]</scope>
</reference>
<organism evidence="1 2">
    <name type="scientific">Araneus ventricosus</name>
    <name type="common">Orbweaver spider</name>
    <name type="synonym">Epeira ventricosa</name>
    <dbReference type="NCBI Taxonomy" id="182803"/>
    <lineage>
        <taxon>Eukaryota</taxon>
        <taxon>Metazoa</taxon>
        <taxon>Ecdysozoa</taxon>
        <taxon>Arthropoda</taxon>
        <taxon>Chelicerata</taxon>
        <taxon>Arachnida</taxon>
        <taxon>Araneae</taxon>
        <taxon>Araneomorphae</taxon>
        <taxon>Entelegynae</taxon>
        <taxon>Araneoidea</taxon>
        <taxon>Araneidae</taxon>
        <taxon>Araneus</taxon>
    </lineage>
</organism>
<evidence type="ECO:0000313" key="2">
    <source>
        <dbReference type="Proteomes" id="UP000499080"/>
    </source>
</evidence>
<gene>
    <name evidence="1" type="ORF">AVEN_220209_1</name>
</gene>
<dbReference type="EMBL" id="BGPR01001628">
    <property type="protein sequence ID" value="GBM58295.1"/>
    <property type="molecule type" value="Genomic_DNA"/>
</dbReference>
<evidence type="ECO:0000313" key="1">
    <source>
        <dbReference type="EMBL" id="GBM58295.1"/>
    </source>
</evidence>